<accession>A0A5C6BHV0</accession>
<evidence type="ECO:0000256" key="1">
    <source>
        <dbReference type="SAM" id="SignalP"/>
    </source>
</evidence>
<reference evidence="2 3" key="1">
    <citation type="journal article" date="2020" name="Antonie Van Leeuwenhoek">
        <title>Rhodopirellula heiligendammensis sp. nov., Rhodopirellula pilleata sp. nov., and Rhodopirellula solitaria sp. nov. isolated from natural or artificial marine surfaces in Northern Germany and California, USA, and emended description of the genus Rhodopirellula.</title>
        <authorList>
            <person name="Kallscheuer N."/>
            <person name="Wiegand S."/>
            <person name="Jogler M."/>
            <person name="Boedeker C."/>
            <person name="Peeters S.H."/>
            <person name="Rast P."/>
            <person name="Heuer A."/>
            <person name="Jetten M.S.M."/>
            <person name="Rohde M."/>
            <person name="Jogler C."/>
        </authorList>
    </citation>
    <scope>NUCLEOTIDE SEQUENCE [LARGE SCALE GENOMIC DNA]</scope>
    <source>
        <strain evidence="2 3">Poly21</strain>
    </source>
</reference>
<sequence>MIAKVTMTYTRLHFLNFIRCWIGLSMLGCGLAAMAQSPSSASSASSAVDTERKSDRNVLLVTLDGMRWQDVFRGADRRLVSTEAGAKNIRETQERFVVEDPVAAREKLMPFLWSNVAAEGVLYGDPAQESSVRVTNNRHFSYPGYSELLCGRADPAIDSNAKEYNENVTVLEWLDSQTDLHGRVAAFCSWDVFPFIINDKRSGVLVNAGWAPVADIIPAGDPADQHAHAELQRLDALAAEIPHLWSSVRYDYFTFKAAQVYLQTQRPRVMYVSFGETDDWAHEGRYDLYLESAQRNDDYIRQLWETIQTMDGYRDNTTLIITSDHGRGDDRTSWKSHSTSIPGCDVIWAAAMGPGIQPGHAGHLQLTQSQIAATVAAVLGYDFTESNPAVAKPLPCVPGLAKQE</sequence>
<dbReference type="AlphaFoldDB" id="A0A5C6BHV0"/>
<feature type="signal peptide" evidence="1">
    <location>
        <begin position="1"/>
        <end position="35"/>
    </location>
</feature>
<dbReference type="InterPro" id="IPR017850">
    <property type="entry name" value="Alkaline_phosphatase_core_sf"/>
</dbReference>
<dbReference type="EMBL" id="SJPU01000003">
    <property type="protein sequence ID" value="TWU11121.1"/>
    <property type="molecule type" value="Genomic_DNA"/>
</dbReference>
<organism evidence="2 3">
    <name type="scientific">Allorhodopirellula heiligendammensis</name>
    <dbReference type="NCBI Taxonomy" id="2714739"/>
    <lineage>
        <taxon>Bacteria</taxon>
        <taxon>Pseudomonadati</taxon>
        <taxon>Planctomycetota</taxon>
        <taxon>Planctomycetia</taxon>
        <taxon>Pirellulales</taxon>
        <taxon>Pirellulaceae</taxon>
        <taxon>Allorhodopirellula</taxon>
    </lineage>
</organism>
<dbReference type="InterPro" id="IPR002591">
    <property type="entry name" value="Phosphodiest/P_Trfase"/>
</dbReference>
<dbReference type="SUPFAM" id="SSF53649">
    <property type="entry name" value="Alkaline phosphatase-like"/>
    <property type="match status" value="1"/>
</dbReference>
<dbReference type="OrthoDB" id="9791578at2"/>
<protein>
    <submittedName>
        <fullName evidence="2">Type I phosphodiesterase / nucleotide pyrophosphatase</fullName>
    </submittedName>
</protein>
<dbReference type="Proteomes" id="UP000319908">
    <property type="component" value="Unassembled WGS sequence"/>
</dbReference>
<evidence type="ECO:0000313" key="3">
    <source>
        <dbReference type="Proteomes" id="UP000319908"/>
    </source>
</evidence>
<dbReference type="Gene3D" id="3.40.720.10">
    <property type="entry name" value="Alkaline Phosphatase, subunit A"/>
    <property type="match status" value="1"/>
</dbReference>
<evidence type="ECO:0000313" key="2">
    <source>
        <dbReference type="EMBL" id="TWU11121.1"/>
    </source>
</evidence>
<feature type="chain" id="PRO_5022837412" evidence="1">
    <location>
        <begin position="36"/>
        <end position="404"/>
    </location>
</feature>
<gene>
    <name evidence="2" type="ORF">Poly21_50280</name>
</gene>
<comment type="caution">
    <text evidence="2">The sequence shown here is derived from an EMBL/GenBank/DDBJ whole genome shotgun (WGS) entry which is preliminary data.</text>
</comment>
<keyword evidence="3" id="KW-1185">Reference proteome</keyword>
<dbReference type="Pfam" id="PF01663">
    <property type="entry name" value="Phosphodiest"/>
    <property type="match status" value="1"/>
</dbReference>
<name>A0A5C6BHV0_9BACT</name>
<dbReference type="RefSeq" id="WP_146409429.1">
    <property type="nucleotide sequence ID" value="NZ_SJPU01000003.1"/>
</dbReference>
<keyword evidence="1" id="KW-0732">Signal</keyword>
<proteinExistence type="predicted"/>